<feature type="transmembrane region" description="Helical" evidence="2">
    <location>
        <begin position="56"/>
        <end position="78"/>
    </location>
</feature>
<comment type="caution">
    <text evidence="3">The sequence shown here is derived from an EMBL/GenBank/DDBJ whole genome shotgun (WGS) entry which is preliminary data.</text>
</comment>
<dbReference type="Proteomes" id="UP000295302">
    <property type="component" value="Unassembled WGS sequence"/>
</dbReference>
<keyword evidence="2" id="KW-0812">Transmembrane</keyword>
<keyword evidence="4" id="KW-1185">Reference proteome</keyword>
<sequence length="138" mass="14516">MTLGLVLLLSPHLGDPAAPEGAFFFLMLGPVVVFALWSAAAAAVGRSFRAGVRAALWGTALGTPLMFLGGVLATVTWVETGSRAFLRRRTRPDGRGVPRRVPLAAAGGAAARPAVRRDRRTPGADRPHAAAYLRLSFT</sequence>
<proteinExistence type="predicted"/>
<evidence type="ECO:0000313" key="3">
    <source>
        <dbReference type="EMBL" id="TDD56478.1"/>
    </source>
</evidence>
<feature type="region of interest" description="Disordered" evidence="1">
    <location>
        <begin position="106"/>
        <end position="125"/>
    </location>
</feature>
<dbReference type="EMBL" id="SMKQ01000003">
    <property type="protein sequence ID" value="TDD56478.1"/>
    <property type="molecule type" value="Genomic_DNA"/>
</dbReference>
<reference evidence="3 4" key="1">
    <citation type="submission" date="2019-03" db="EMBL/GenBank/DDBJ databases">
        <title>Draft genome sequences of novel Actinobacteria.</title>
        <authorList>
            <person name="Sahin N."/>
            <person name="Ay H."/>
            <person name="Saygin H."/>
        </authorList>
    </citation>
    <scope>NUCLEOTIDE SEQUENCE [LARGE SCALE GENOMIC DNA]</scope>
    <source>
        <strain evidence="3 4">CH32</strain>
    </source>
</reference>
<dbReference type="RefSeq" id="WP_132608591.1">
    <property type="nucleotide sequence ID" value="NZ_SMKQ01000003.1"/>
</dbReference>
<organism evidence="3 4">
    <name type="scientific">Nonomuraea terrae</name>
    <dbReference type="NCBI Taxonomy" id="2530383"/>
    <lineage>
        <taxon>Bacteria</taxon>
        <taxon>Bacillati</taxon>
        <taxon>Actinomycetota</taxon>
        <taxon>Actinomycetes</taxon>
        <taxon>Streptosporangiales</taxon>
        <taxon>Streptosporangiaceae</taxon>
        <taxon>Nonomuraea</taxon>
    </lineage>
</organism>
<evidence type="ECO:0000313" key="4">
    <source>
        <dbReference type="Proteomes" id="UP000295302"/>
    </source>
</evidence>
<accession>A0A4R4ZDF1</accession>
<keyword evidence="2" id="KW-1133">Transmembrane helix</keyword>
<evidence type="ECO:0000256" key="2">
    <source>
        <dbReference type="SAM" id="Phobius"/>
    </source>
</evidence>
<keyword evidence="2" id="KW-0472">Membrane</keyword>
<gene>
    <name evidence="3" type="ORF">E1286_02305</name>
</gene>
<protein>
    <submittedName>
        <fullName evidence="3">Uncharacterized protein</fullName>
    </submittedName>
</protein>
<evidence type="ECO:0000256" key="1">
    <source>
        <dbReference type="SAM" id="MobiDB-lite"/>
    </source>
</evidence>
<feature type="transmembrane region" description="Helical" evidence="2">
    <location>
        <begin position="24"/>
        <end position="44"/>
    </location>
</feature>
<dbReference type="AlphaFoldDB" id="A0A4R4ZDF1"/>
<name>A0A4R4ZDF1_9ACTN</name>